<evidence type="ECO:0000256" key="2">
    <source>
        <dbReference type="PROSITE-ProRule" id="PRU00023"/>
    </source>
</evidence>
<dbReference type="InterPro" id="IPR054471">
    <property type="entry name" value="GPIID_WHD"/>
</dbReference>
<dbReference type="PROSITE" id="PS50088">
    <property type="entry name" value="ANK_REPEAT"/>
    <property type="match status" value="2"/>
</dbReference>
<feature type="repeat" description="ANK" evidence="2">
    <location>
        <begin position="695"/>
        <end position="727"/>
    </location>
</feature>
<evidence type="ECO:0000256" key="1">
    <source>
        <dbReference type="ARBA" id="ARBA00022737"/>
    </source>
</evidence>
<accession>A0A2B7X1U6</accession>
<feature type="domain" description="GPI inositol-deacylase winged helix" evidence="3">
    <location>
        <begin position="471"/>
        <end position="547"/>
    </location>
</feature>
<dbReference type="EMBL" id="PDNC01000057">
    <property type="protein sequence ID" value="PGH02668.1"/>
    <property type="molecule type" value="Genomic_DNA"/>
</dbReference>
<dbReference type="InterPro" id="IPR056884">
    <property type="entry name" value="NPHP3-like_N"/>
</dbReference>
<comment type="caution">
    <text evidence="5">The sequence shown here is derived from an EMBL/GenBank/DDBJ whole genome shotgun (WGS) entry which is preliminary data.</text>
</comment>
<evidence type="ECO:0000313" key="6">
    <source>
        <dbReference type="Proteomes" id="UP000224080"/>
    </source>
</evidence>
<evidence type="ECO:0000259" key="3">
    <source>
        <dbReference type="Pfam" id="PF22939"/>
    </source>
</evidence>
<dbReference type="Gene3D" id="3.40.50.300">
    <property type="entry name" value="P-loop containing nucleotide triphosphate hydrolases"/>
    <property type="match status" value="1"/>
</dbReference>
<dbReference type="Pfam" id="PF12796">
    <property type="entry name" value="Ank_2"/>
    <property type="match status" value="1"/>
</dbReference>
<dbReference type="SUPFAM" id="SSF52540">
    <property type="entry name" value="P-loop containing nucleoside triphosphate hydrolases"/>
    <property type="match status" value="1"/>
</dbReference>
<dbReference type="Pfam" id="PF22939">
    <property type="entry name" value="WHD_GPIID"/>
    <property type="match status" value="1"/>
</dbReference>
<dbReference type="Pfam" id="PF24883">
    <property type="entry name" value="NPHP3_N"/>
    <property type="match status" value="1"/>
</dbReference>
<keyword evidence="2" id="KW-0040">ANK repeat</keyword>
<sequence length="802" mass="89002">MDPANIAQLIVLSGELISACYIYGCAVADAPEVLRKLVEETTSLSGVFVAIQGLVNADRFAASQKESLSTSLRECHVTLGELKDILQSIHPGPKGKKMAVVQRLLWPLKQTETTRILDTLSRHKSSLNLLLALEATLESQQTQIVLYELQQALQDDRDARKDRELTQRWRRVNQWLCSVDYEATHDRASAEYSSGTGAWFLNSKQLQCWLSGENAFLWVHGIPGSGKTVMMSTILNQCLLPNASEKSVVAYYYCDFRSHESCRPESVIGAIILQICQVLTSMPSRVEDSYERHIGKDGKAAPPSIQELEVLLGEVLPLVPNATIAVDALDECYERETLLKILRDLSSKASTTVKVLVSSRREVDIVRLLKDRPSISTQSKDADEDIHQYIHASMQLRPRLQKLSQPLQEHIVETLTEGAGGMFRWVKCQLDELSRLRTDGAIKSALLGLPRDLDETYERILSRISEPDIPLARQALLWLVHSSRPLTLSELAEGAVLQPSITTLDSEDRLRDPEDILEVCGSLISIDGPHVILAHNSVRDYLLSPRAAANLPTFHLPESHCLPELATLCLTYLMLSPFNTGPCATSEEMTARLTNWPLLQYISHNWADHARPYLHASQNPALHTLATTLFTDPPTPNFFSWVQILFVRPQRLGRTYDLYPRTGTPLYYATSFALTPIVEHLLARGSDVNATGGRVGGTPLHAACWRAQVDVIRLLLRSGASLDARDRNGETPVGMAKFAVGAGNVGIAKVFLEESGVVLGDCISSVSINRKSRPKRDASGLRVGVNGNTPKYKVLWKPRVIR</sequence>
<evidence type="ECO:0000313" key="5">
    <source>
        <dbReference type="EMBL" id="PGH02668.1"/>
    </source>
</evidence>
<dbReference type="SUPFAM" id="SSF48403">
    <property type="entry name" value="Ankyrin repeat"/>
    <property type="match status" value="1"/>
</dbReference>
<dbReference type="OrthoDB" id="1577640at2759"/>
<dbReference type="InterPro" id="IPR036770">
    <property type="entry name" value="Ankyrin_rpt-contain_sf"/>
</dbReference>
<proteinExistence type="predicted"/>
<feature type="repeat" description="ANK" evidence="2">
    <location>
        <begin position="661"/>
        <end position="693"/>
    </location>
</feature>
<dbReference type="Gene3D" id="1.25.40.20">
    <property type="entry name" value="Ankyrin repeat-containing domain"/>
    <property type="match status" value="1"/>
</dbReference>
<evidence type="ECO:0000259" key="4">
    <source>
        <dbReference type="Pfam" id="PF24883"/>
    </source>
</evidence>
<dbReference type="SMART" id="SM00248">
    <property type="entry name" value="ANK"/>
    <property type="match status" value="2"/>
</dbReference>
<dbReference type="PROSITE" id="PS50297">
    <property type="entry name" value="ANK_REP_REGION"/>
    <property type="match status" value="1"/>
</dbReference>
<keyword evidence="1" id="KW-0677">Repeat</keyword>
<dbReference type="InterPro" id="IPR002110">
    <property type="entry name" value="Ankyrin_rpt"/>
</dbReference>
<dbReference type="AlphaFoldDB" id="A0A2B7X1U6"/>
<gene>
    <name evidence="5" type="ORF">GX51_04551</name>
</gene>
<dbReference type="PANTHER" id="PTHR10039">
    <property type="entry name" value="AMELOGENIN"/>
    <property type="match status" value="1"/>
</dbReference>
<dbReference type="Proteomes" id="UP000224080">
    <property type="component" value="Unassembled WGS sequence"/>
</dbReference>
<protein>
    <submittedName>
        <fullName evidence="5">Uncharacterized protein</fullName>
    </submittedName>
</protein>
<keyword evidence="6" id="KW-1185">Reference proteome</keyword>
<name>A0A2B7X1U6_9EURO</name>
<dbReference type="InterPro" id="IPR027417">
    <property type="entry name" value="P-loop_NTPase"/>
</dbReference>
<feature type="domain" description="Nephrocystin 3-like N-terminal" evidence="4">
    <location>
        <begin position="195"/>
        <end position="360"/>
    </location>
</feature>
<dbReference type="PANTHER" id="PTHR10039:SF16">
    <property type="entry name" value="GPI INOSITOL-DEACYLASE"/>
    <property type="match status" value="1"/>
</dbReference>
<reference evidence="5 6" key="1">
    <citation type="submission" date="2017-10" db="EMBL/GenBank/DDBJ databases">
        <title>Comparative genomics in systemic dimorphic fungi from Ajellomycetaceae.</title>
        <authorList>
            <person name="Munoz J.F."/>
            <person name="Mcewen J.G."/>
            <person name="Clay O.K."/>
            <person name="Cuomo C.A."/>
        </authorList>
    </citation>
    <scope>NUCLEOTIDE SEQUENCE [LARGE SCALE GENOMIC DNA]</scope>
    <source>
        <strain evidence="5 6">UAMH130</strain>
    </source>
</reference>
<organism evidence="5 6">
    <name type="scientific">Blastomyces parvus</name>
    <dbReference type="NCBI Taxonomy" id="2060905"/>
    <lineage>
        <taxon>Eukaryota</taxon>
        <taxon>Fungi</taxon>
        <taxon>Dikarya</taxon>
        <taxon>Ascomycota</taxon>
        <taxon>Pezizomycotina</taxon>
        <taxon>Eurotiomycetes</taxon>
        <taxon>Eurotiomycetidae</taxon>
        <taxon>Onygenales</taxon>
        <taxon>Ajellomycetaceae</taxon>
        <taxon>Blastomyces</taxon>
    </lineage>
</organism>
<dbReference type="STRING" id="2060905.A0A2B7X1U6"/>